<sequence length="153" mass="17286">MEVVDMRHASLSHWRMSGKVLHSRSRPSKQSNSDSLDDWLACPRMDEGDHQVGPAEGHTYSIRDGFGETTQSLAFKVPPQISHCPQRWQKACLSFKIKLERPSTELRCKKHVGSTALHDKQSWSPCCPSRASTTRPLPSFERCLPPCPSRSNM</sequence>
<dbReference type="EMBL" id="GL377566">
    <property type="protein sequence ID" value="EFJ37312.1"/>
    <property type="molecule type" value="Genomic_DNA"/>
</dbReference>
<dbReference type="HOGENOM" id="CLU_1716375_0_0_1"/>
<name>D8QRT4_SELML</name>
<evidence type="ECO:0000313" key="3">
    <source>
        <dbReference type="Proteomes" id="UP000001514"/>
    </source>
</evidence>
<dbReference type="Proteomes" id="UP000001514">
    <property type="component" value="Unassembled WGS sequence"/>
</dbReference>
<proteinExistence type="predicted"/>
<gene>
    <name evidence="2" type="ORF">SELMODRAFT_403560</name>
</gene>
<protein>
    <submittedName>
        <fullName evidence="2">Uncharacterized protein</fullName>
    </submittedName>
</protein>
<reference evidence="2 3" key="1">
    <citation type="journal article" date="2011" name="Science">
        <title>The Selaginella genome identifies genetic changes associated with the evolution of vascular plants.</title>
        <authorList>
            <person name="Banks J.A."/>
            <person name="Nishiyama T."/>
            <person name="Hasebe M."/>
            <person name="Bowman J.L."/>
            <person name="Gribskov M."/>
            <person name="dePamphilis C."/>
            <person name="Albert V.A."/>
            <person name="Aono N."/>
            <person name="Aoyama T."/>
            <person name="Ambrose B.A."/>
            <person name="Ashton N.W."/>
            <person name="Axtell M.J."/>
            <person name="Barker E."/>
            <person name="Barker M.S."/>
            <person name="Bennetzen J.L."/>
            <person name="Bonawitz N.D."/>
            <person name="Chapple C."/>
            <person name="Cheng C."/>
            <person name="Correa L.G."/>
            <person name="Dacre M."/>
            <person name="DeBarry J."/>
            <person name="Dreyer I."/>
            <person name="Elias M."/>
            <person name="Engstrom E.M."/>
            <person name="Estelle M."/>
            <person name="Feng L."/>
            <person name="Finet C."/>
            <person name="Floyd S.K."/>
            <person name="Frommer W.B."/>
            <person name="Fujita T."/>
            <person name="Gramzow L."/>
            <person name="Gutensohn M."/>
            <person name="Harholt J."/>
            <person name="Hattori M."/>
            <person name="Heyl A."/>
            <person name="Hirai T."/>
            <person name="Hiwatashi Y."/>
            <person name="Ishikawa M."/>
            <person name="Iwata M."/>
            <person name="Karol K.G."/>
            <person name="Koehler B."/>
            <person name="Kolukisaoglu U."/>
            <person name="Kubo M."/>
            <person name="Kurata T."/>
            <person name="Lalonde S."/>
            <person name="Li K."/>
            <person name="Li Y."/>
            <person name="Litt A."/>
            <person name="Lyons E."/>
            <person name="Manning G."/>
            <person name="Maruyama T."/>
            <person name="Michael T.P."/>
            <person name="Mikami K."/>
            <person name="Miyazaki S."/>
            <person name="Morinaga S."/>
            <person name="Murata T."/>
            <person name="Mueller-Roeber B."/>
            <person name="Nelson D.R."/>
            <person name="Obara M."/>
            <person name="Oguri Y."/>
            <person name="Olmstead R.G."/>
            <person name="Onodera N."/>
            <person name="Petersen B.L."/>
            <person name="Pils B."/>
            <person name="Prigge M."/>
            <person name="Rensing S.A."/>
            <person name="Riano-Pachon D.M."/>
            <person name="Roberts A.W."/>
            <person name="Sato Y."/>
            <person name="Scheller H.V."/>
            <person name="Schulz B."/>
            <person name="Schulz C."/>
            <person name="Shakirov E.V."/>
            <person name="Shibagaki N."/>
            <person name="Shinohara N."/>
            <person name="Shippen D.E."/>
            <person name="Soerensen I."/>
            <person name="Sotooka R."/>
            <person name="Sugimoto N."/>
            <person name="Sugita M."/>
            <person name="Sumikawa N."/>
            <person name="Tanurdzic M."/>
            <person name="Theissen G."/>
            <person name="Ulvskov P."/>
            <person name="Wakazuki S."/>
            <person name="Weng J.K."/>
            <person name="Willats W.W."/>
            <person name="Wipf D."/>
            <person name="Wolf P.G."/>
            <person name="Yang L."/>
            <person name="Zimmer A.D."/>
            <person name="Zhu Q."/>
            <person name="Mitros T."/>
            <person name="Hellsten U."/>
            <person name="Loque D."/>
            <person name="Otillar R."/>
            <person name="Salamov A."/>
            <person name="Schmutz J."/>
            <person name="Shapiro H."/>
            <person name="Lindquist E."/>
            <person name="Lucas S."/>
            <person name="Rokhsar D."/>
            <person name="Grigoriev I.V."/>
        </authorList>
    </citation>
    <scope>NUCLEOTIDE SEQUENCE [LARGE SCALE GENOMIC DNA]</scope>
</reference>
<organism evidence="3">
    <name type="scientific">Selaginella moellendorffii</name>
    <name type="common">Spikemoss</name>
    <dbReference type="NCBI Taxonomy" id="88036"/>
    <lineage>
        <taxon>Eukaryota</taxon>
        <taxon>Viridiplantae</taxon>
        <taxon>Streptophyta</taxon>
        <taxon>Embryophyta</taxon>
        <taxon>Tracheophyta</taxon>
        <taxon>Lycopodiopsida</taxon>
        <taxon>Selaginellales</taxon>
        <taxon>Selaginellaceae</taxon>
        <taxon>Selaginella</taxon>
    </lineage>
</organism>
<dbReference type="InParanoid" id="D8QRT4"/>
<keyword evidence="3" id="KW-1185">Reference proteome</keyword>
<dbReference type="Gramene" id="EFJ37312">
    <property type="protein sequence ID" value="EFJ37312"/>
    <property type="gene ID" value="SELMODRAFT_403560"/>
</dbReference>
<evidence type="ECO:0000313" key="2">
    <source>
        <dbReference type="EMBL" id="EFJ37312.1"/>
    </source>
</evidence>
<accession>D8QRT4</accession>
<evidence type="ECO:0000256" key="1">
    <source>
        <dbReference type="SAM" id="MobiDB-lite"/>
    </source>
</evidence>
<dbReference type="KEGG" id="smo:SELMODRAFT_403560"/>
<dbReference type="AlphaFoldDB" id="D8QRT4"/>
<feature type="region of interest" description="Disordered" evidence="1">
    <location>
        <begin position="17"/>
        <end position="40"/>
    </location>
</feature>